<gene>
    <name evidence="2" type="ORF">SAMN04488054_12226</name>
</gene>
<dbReference type="STRING" id="266892.SAMN04488054_12226"/>
<dbReference type="Gene3D" id="3.30.1340.10">
    <property type="entry name" value="HPr-like"/>
    <property type="match status" value="1"/>
</dbReference>
<dbReference type="InterPro" id="IPR035895">
    <property type="entry name" value="HPr-like_sf"/>
</dbReference>
<evidence type="ECO:0000313" key="3">
    <source>
        <dbReference type="Proteomes" id="UP000199668"/>
    </source>
</evidence>
<keyword evidence="3" id="KW-1185">Reference proteome</keyword>
<dbReference type="PRINTS" id="PR00107">
    <property type="entry name" value="PHOSPHOCPHPR"/>
</dbReference>
<dbReference type="AlphaFoldDB" id="A0A1I4P0S3"/>
<protein>
    <submittedName>
        <fullName evidence="2">PTS HPr component phosphorylation site</fullName>
    </submittedName>
</protein>
<reference evidence="2 3" key="1">
    <citation type="submission" date="2016-10" db="EMBL/GenBank/DDBJ databases">
        <authorList>
            <person name="de Groot N.N."/>
        </authorList>
    </citation>
    <scope>NUCLEOTIDE SEQUENCE [LARGE SCALE GENOMIC DNA]</scope>
    <source>
        <strain evidence="2 3">CGMCC 1.6134</strain>
    </source>
</reference>
<dbReference type="PROSITE" id="PS51350">
    <property type="entry name" value="PTS_HPR_DOM"/>
    <property type="match status" value="1"/>
</dbReference>
<dbReference type="SUPFAM" id="SSF55594">
    <property type="entry name" value="HPr-like"/>
    <property type="match status" value="1"/>
</dbReference>
<proteinExistence type="predicted"/>
<dbReference type="Pfam" id="PF00381">
    <property type="entry name" value="PTS-HPr"/>
    <property type="match status" value="1"/>
</dbReference>
<dbReference type="InterPro" id="IPR000032">
    <property type="entry name" value="HPr-like"/>
</dbReference>
<name>A0A1I4P0S3_9BACI</name>
<evidence type="ECO:0000259" key="1">
    <source>
        <dbReference type="PROSITE" id="PS51350"/>
    </source>
</evidence>
<feature type="domain" description="HPr" evidence="1">
    <location>
        <begin position="1"/>
        <end position="106"/>
    </location>
</feature>
<evidence type="ECO:0000313" key="2">
    <source>
        <dbReference type="EMBL" id="SFM21372.1"/>
    </source>
</evidence>
<sequence>MITGTLKYCARSRHRKGIYEMSEHKRNITINIAESQTIVELSTLLQKYQSEVYLINQTEGNVQEVNVKSLLGLVTLHLQNGDTVTVRAVGEDAEEAAQEVIDFFTK</sequence>
<organism evidence="2 3">
    <name type="scientific">Salibacterium qingdaonense</name>
    <dbReference type="NCBI Taxonomy" id="266892"/>
    <lineage>
        <taxon>Bacteria</taxon>
        <taxon>Bacillati</taxon>
        <taxon>Bacillota</taxon>
        <taxon>Bacilli</taxon>
        <taxon>Bacillales</taxon>
        <taxon>Bacillaceae</taxon>
    </lineage>
</organism>
<dbReference type="Proteomes" id="UP000199668">
    <property type="component" value="Unassembled WGS sequence"/>
</dbReference>
<dbReference type="EMBL" id="FOTY01000022">
    <property type="protein sequence ID" value="SFM21372.1"/>
    <property type="molecule type" value="Genomic_DNA"/>
</dbReference>
<accession>A0A1I4P0S3</accession>